<sequence length="286" mass="32391">MTVAAVIVTYNSDISRLQEIFNSLSSCDKVIISDNSTSDKKRTEIKDLSHKSGFDYLSMSGNHGIAKAQNVGITHAVNAGMADVVLLDDDSLPTHTMISELFSARKRFYDELGKLPVVCATAFGDNKEMLSVRGEKIINGVYKCRDIISSGTLLNRSHIDLVGLHEEKLFIDCVDYEWGWRAISKNVIMCIVISAVLNHRLGTGKLNYIDVRYGSPIRHYYQYRNILHMIKRDYVPLSWKLKQLPKLLFKLLLISLFFDNKAKRLKFALMGVRDFCLGKYGPINNC</sequence>
<accession>A0A4U3F766</accession>
<dbReference type="InterPro" id="IPR029044">
    <property type="entry name" value="Nucleotide-diphossugar_trans"/>
</dbReference>
<dbReference type="InterPro" id="IPR001173">
    <property type="entry name" value="Glyco_trans_2-like"/>
</dbReference>
<keyword evidence="5" id="KW-1185">Reference proteome</keyword>
<dbReference type="SUPFAM" id="SSF53448">
    <property type="entry name" value="Nucleotide-diphospho-sugar transferases"/>
    <property type="match status" value="1"/>
</dbReference>
<evidence type="ECO:0000313" key="5">
    <source>
        <dbReference type="Proteomes" id="UP000661012"/>
    </source>
</evidence>
<dbReference type="Gene3D" id="3.90.550.10">
    <property type="entry name" value="Spore Coat Polysaccharide Biosynthesis Protein SpsA, Chain A"/>
    <property type="match status" value="1"/>
</dbReference>
<dbReference type="OrthoDB" id="9771846at2"/>
<comment type="caution">
    <text evidence="3">The sequence shown here is derived from an EMBL/GenBank/DDBJ whole genome shotgun (WGS) entry which is preliminary data.</text>
</comment>
<protein>
    <submittedName>
        <fullName evidence="2">Glycosyltransferase</fullName>
    </submittedName>
</protein>
<dbReference type="Proteomes" id="UP000306393">
    <property type="component" value="Unassembled WGS sequence"/>
</dbReference>
<dbReference type="RefSeq" id="WP_137269446.1">
    <property type="nucleotide sequence ID" value="NZ_JACYNM010000004.1"/>
</dbReference>
<dbReference type="EMBL" id="QGAC01000012">
    <property type="protein sequence ID" value="TKJ89343.1"/>
    <property type="molecule type" value="Genomic_DNA"/>
</dbReference>
<reference evidence="3 4" key="1">
    <citation type="journal article" date="2019" name="Sci. Rep.">
        <title>Differences in resource use lead to coexistence of seed-transmitted microbial populations.</title>
        <authorList>
            <person name="Torres-Cortes G."/>
            <person name="Garcia B.J."/>
            <person name="Compant S."/>
            <person name="Rezki S."/>
            <person name="Jones P."/>
            <person name="Preveaux A."/>
            <person name="Briand M."/>
            <person name="Roulet A."/>
            <person name="Bouchez O."/>
            <person name="Jacobson D."/>
            <person name="Barret M."/>
        </authorList>
    </citation>
    <scope>NUCLEOTIDE SEQUENCE [LARGE SCALE GENOMIC DNA]</scope>
    <source>
        <strain evidence="3 4">CFBP13511</strain>
    </source>
</reference>
<organism evidence="3 4">
    <name type="scientific">Erwinia persicina</name>
    <dbReference type="NCBI Taxonomy" id="55211"/>
    <lineage>
        <taxon>Bacteria</taxon>
        <taxon>Pseudomonadati</taxon>
        <taxon>Pseudomonadota</taxon>
        <taxon>Gammaproteobacteria</taxon>
        <taxon>Enterobacterales</taxon>
        <taxon>Erwiniaceae</taxon>
        <taxon>Erwinia</taxon>
    </lineage>
</organism>
<feature type="domain" description="Glycosyltransferase 2-like" evidence="1">
    <location>
        <begin position="6"/>
        <end position="103"/>
    </location>
</feature>
<evidence type="ECO:0000313" key="3">
    <source>
        <dbReference type="EMBL" id="TKJ89343.1"/>
    </source>
</evidence>
<evidence type="ECO:0000313" key="2">
    <source>
        <dbReference type="EMBL" id="MBD8105570.1"/>
    </source>
</evidence>
<reference evidence="2 5" key="2">
    <citation type="journal article" date="2020" name="FEMS Microbiol. Ecol.">
        <title>Temporal dynamics of bacterial communities during seed development and maturation.</title>
        <authorList>
            <person name="Chesneau G."/>
            <person name="Torres-Cortes G."/>
            <person name="Briand M."/>
            <person name="Darrasse A."/>
            <person name="Preveaux A."/>
            <person name="Marais C."/>
            <person name="Jacques M.A."/>
            <person name="Shade A."/>
            <person name="Barret M."/>
        </authorList>
    </citation>
    <scope>NUCLEOTIDE SEQUENCE [LARGE SCALE GENOMIC DNA]</scope>
    <source>
        <strain evidence="2 5">CFBP13732</strain>
    </source>
</reference>
<dbReference type="Pfam" id="PF00535">
    <property type="entry name" value="Glycos_transf_2"/>
    <property type="match status" value="1"/>
</dbReference>
<dbReference type="Proteomes" id="UP000661012">
    <property type="component" value="Unassembled WGS sequence"/>
</dbReference>
<evidence type="ECO:0000259" key="1">
    <source>
        <dbReference type="Pfam" id="PF00535"/>
    </source>
</evidence>
<dbReference type="AlphaFoldDB" id="A0A4U3F766"/>
<proteinExistence type="predicted"/>
<name>A0A4U3F766_9GAMM</name>
<gene>
    <name evidence="3" type="ORF">EpCFBP13511_13635</name>
    <name evidence="2" type="ORF">IFT93_03930</name>
</gene>
<evidence type="ECO:0000313" key="4">
    <source>
        <dbReference type="Proteomes" id="UP000306393"/>
    </source>
</evidence>
<dbReference type="EMBL" id="JACYNN010000002">
    <property type="protein sequence ID" value="MBD8105570.1"/>
    <property type="molecule type" value="Genomic_DNA"/>
</dbReference>